<dbReference type="Proteomes" id="UP000323011">
    <property type="component" value="Unassembled WGS sequence"/>
</dbReference>
<dbReference type="Gene3D" id="1.25.10.10">
    <property type="entry name" value="Leucine-rich Repeat Variant"/>
    <property type="match status" value="1"/>
</dbReference>
<evidence type="ECO:0000256" key="9">
    <source>
        <dbReference type="ARBA" id="ARBA00023180"/>
    </source>
</evidence>
<protein>
    <recommendedName>
        <fullName evidence="3">Nucleotide exchange factor SIL1</fullName>
    </recommendedName>
</protein>
<evidence type="ECO:0000256" key="3">
    <source>
        <dbReference type="ARBA" id="ARBA00015352"/>
    </source>
</evidence>
<dbReference type="InterPro" id="IPR050693">
    <property type="entry name" value="Hsp70_NEF-Inhibitors"/>
</dbReference>
<comment type="subcellular location">
    <subcellularLocation>
        <location evidence="1">Endoplasmic reticulum lumen</location>
    </subcellularLocation>
</comment>
<feature type="compositionally biased region" description="Low complexity" evidence="10">
    <location>
        <begin position="166"/>
        <end position="183"/>
    </location>
</feature>
<comment type="similarity">
    <text evidence="2">Belongs to the SIL1 family.</text>
</comment>
<accession>A0A5A8EFM1</accession>
<dbReference type="GO" id="GO:0015031">
    <property type="term" value="P:protein transport"/>
    <property type="evidence" value="ECO:0007669"/>
    <property type="project" value="UniProtKB-KW"/>
</dbReference>
<evidence type="ECO:0000313" key="15">
    <source>
        <dbReference type="Proteomes" id="UP000322899"/>
    </source>
</evidence>
<evidence type="ECO:0000256" key="6">
    <source>
        <dbReference type="ARBA" id="ARBA00022824"/>
    </source>
</evidence>
<dbReference type="Proteomes" id="UP000325113">
    <property type="component" value="Unassembled WGS sequence"/>
</dbReference>
<dbReference type="InterPro" id="IPR011989">
    <property type="entry name" value="ARM-like"/>
</dbReference>
<dbReference type="GO" id="GO:0005788">
    <property type="term" value="C:endoplasmic reticulum lumen"/>
    <property type="evidence" value="ECO:0007669"/>
    <property type="project" value="UniProtKB-SubCell"/>
</dbReference>
<evidence type="ECO:0000256" key="1">
    <source>
        <dbReference type="ARBA" id="ARBA00004319"/>
    </source>
</evidence>
<dbReference type="OrthoDB" id="195523at2759"/>
<evidence type="ECO:0000313" key="16">
    <source>
        <dbReference type="Proteomes" id="UP000323011"/>
    </source>
</evidence>
<dbReference type="Proteomes" id="UP000322899">
    <property type="component" value="Unassembled WGS sequence"/>
</dbReference>
<evidence type="ECO:0000313" key="17">
    <source>
        <dbReference type="Proteomes" id="UP000325113"/>
    </source>
</evidence>
<feature type="chain" id="PRO_5036136897" description="Nucleotide exchange factor SIL1" evidence="11">
    <location>
        <begin position="39"/>
        <end position="674"/>
    </location>
</feature>
<dbReference type="SUPFAM" id="SSF48371">
    <property type="entry name" value="ARM repeat"/>
    <property type="match status" value="1"/>
</dbReference>
<evidence type="ECO:0000256" key="10">
    <source>
        <dbReference type="SAM" id="MobiDB-lite"/>
    </source>
</evidence>
<dbReference type="AlphaFoldDB" id="A0A5A8EFM1"/>
<feature type="signal peptide" evidence="11">
    <location>
        <begin position="1"/>
        <end position="38"/>
    </location>
</feature>
<evidence type="ECO:0000256" key="11">
    <source>
        <dbReference type="SAM" id="SignalP"/>
    </source>
</evidence>
<keyword evidence="16" id="KW-1185">Reference proteome</keyword>
<organism evidence="14 15">
    <name type="scientific">Cafeteria roenbergensis</name>
    <name type="common">Marine flagellate</name>
    <dbReference type="NCBI Taxonomy" id="33653"/>
    <lineage>
        <taxon>Eukaryota</taxon>
        <taxon>Sar</taxon>
        <taxon>Stramenopiles</taxon>
        <taxon>Bigyra</taxon>
        <taxon>Opalozoa</taxon>
        <taxon>Bicosoecida</taxon>
        <taxon>Cafeteriaceae</taxon>
        <taxon>Cafeteria</taxon>
    </lineage>
</organism>
<evidence type="ECO:0000256" key="4">
    <source>
        <dbReference type="ARBA" id="ARBA00022448"/>
    </source>
</evidence>
<keyword evidence="7" id="KW-0653">Protein transport</keyword>
<keyword evidence="4" id="KW-0813">Transport</keyword>
<keyword evidence="8" id="KW-0811">Translocation</keyword>
<proteinExistence type="inferred from homology"/>
<evidence type="ECO:0000256" key="5">
    <source>
        <dbReference type="ARBA" id="ARBA00022729"/>
    </source>
</evidence>
<feature type="region of interest" description="Disordered" evidence="10">
    <location>
        <begin position="150"/>
        <end position="198"/>
    </location>
</feature>
<keyword evidence="6" id="KW-0256">Endoplasmic reticulum</keyword>
<dbReference type="InterPro" id="IPR016024">
    <property type="entry name" value="ARM-type_fold"/>
</dbReference>
<gene>
    <name evidence="14" type="ORF">FNF27_02045</name>
    <name evidence="12" type="ORF">FNF29_01849</name>
    <name evidence="13" type="ORF">FNF31_05366</name>
</gene>
<keyword evidence="5 11" id="KW-0732">Signal</keyword>
<evidence type="ECO:0000313" key="12">
    <source>
        <dbReference type="EMBL" id="KAA0155476.1"/>
    </source>
</evidence>
<dbReference type="EMBL" id="VLTO01000008">
    <property type="protein sequence ID" value="KAA0176349.1"/>
    <property type="molecule type" value="Genomic_DNA"/>
</dbReference>
<dbReference type="PANTHER" id="PTHR19316:SF35">
    <property type="entry name" value="NUCLEOTIDE EXCHANGE FACTOR SIL1"/>
    <property type="match status" value="1"/>
</dbReference>
<feature type="compositionally biased region" description="Low complexity" evidence="10">
    <location>
        <begin position="478"/>
        <end position="493"/>
    </location>
</feature>
<evidence type="ECO:0000256" key="7">
    <source>
        <dbReference type="ARBA" id="ARBA00022927"/>
    </source>
</evidence>
<name>A0A5A8EFM1_CAFRO</name>
<sequence length="674" mass="67863">MTGWCIRRSRKSRRAGSLMAPLAVLLGALLILHVASEAVQPNAAAVRAAAGSGALVAVDSPTDAASAASPASSLKVSEGLDFTPTHEWQEVPKGAHIPAGLDVRMDMENGKSFARLIPGSRAERDALKARAASLERAALSSLGAVDDADAAESQGGSADSHRHPAADSATAAAAAEVAAADGLAPEEGLPPSPASQRTRLDSMRRILQSLPEPEPDLASALQRGLSTEEVDALVSRVWERRQALLRKLAASTRTEAQQIQEILDLTAKPDVDHDRLAAALTDLEYHVSSAHNAADFRNMGGFTAIVPLLNSTSASVRSAAAWAVGSAVKYSPESQRAAAALGAHIRLAGMLARAADVAVGMESACPDLSGACARAQLEPSARAAYALGAMARGAPADVAVGLVRAGAMDAAARAASTLSQLAARLDALPDAAGTARMVALKSQAALSDVFTAIKEAAAPVEAAPAASGGADHAAAANGAAAASGGEEAASNAETEADGGVRVHRQQAGPKAEAAPAPPSPEAVAAAAGVLGELLGRMRRGPLCASALHVLAAAGAEGHEGVRASMMRRAVEAAAALPPACSVVFAKARGLPEGREEDLLTAASLALQAHNRGLQERIRGGLEAGEDALAEGGEDAALDVLAASAAASDASAEGELVLGVLHHVQAGLSAVQAKR</sequence>
<evidence type="ECO:0000313" key="13">
    <source>
        <dbReference type="EMBL" id="KAA0158510.1"/>
    </source>
</evidence>
<evidence type="ECO:0000313" key="14">
    <source>
        <dbReference type="EMBL" id="KAA0176349.1"/>
    </source>
</evidence>
<comment type="caution">
    <text evidence="14">The sequence shown here is derived from an EMBL/GenBank/DDBJ whole genome shotgun (WGS) entry which is preliminary data.</text>
</comment>
<dbReference type="EMBL" id="VLTM01000066">
    <property type="protein sequence ID" value="KAA0158510.1"/>
    <property type="molecule type" value="Genomic_DNA"/>
</dbReference>
<dbReference type="EMBL" id="VLTN01000007">
    <property type="protein sequence ID" value="KAA0155476.1"/>
    <property type="molecule type" value="Genomic_DNA"/>
</dbReference>
<reference evidence="15 16" key="1">
    <citation type="submission" date="2019-07" db="EMBL/GenBank/DDBJ databases">
        <title>Genomes of Cafeteria roenbergensis.</title>
        <authorList>
            <person name="Fischer M.G."/>
            <person name="Hackl T."/>
            <person name="Roman M."/>
        </authorList>
    </citation>
    <scope>NUCLEOTIDE SEQUENCE [LARGE SCALE GENOMIC DNA]</scope>
    <source>
        <strain evidence="12 16">BVI</strain>
        <strain evidence="13 17">Cflag</strain>
        <strain evidence="14 15">E4-10P</strain>
    </source>
</reference>
<dbReference type="PANTHER" id="PTHR19316">
    <property type="entry name" value="PROTEIN FOLDING REGULATOR"/>
    <property type="match status" value="1"/>
</dbReference>
<keyword evidence="9" id="KW-0325">Glycoprotein</keyword>
<feature type="region of interest" description="Disordered" evidence="10">
    <location>
        <begin position="478"/>
        <end position="519"/>
    </location>
</feature>
<evidence type="ECO:0000256" key="2">
    <source>
        <dbReference type="ARBA" id="ARBA00010588"/>
    </source>
</evidence>
<evidence type="ECO:0000256" key="8">
    <source>
        <dbReference type="ARBA" id="ARBA00023010"/>
    </source>
</evidence>
<dbReference type="GO" id="GO:0000774">
    <property type="term" value="F:adenyl-nucleotide exchange factor activity"/>
    <property type="evidence" value="ECO:0007669"/>
    <property type="project" value="TreeGrafter"/>
</dbReference>